<evidence type="ECO:0000256" key="5">
    <source>
        <dbReference type="SAM" id="Phobius"/>
    </source>
</evidence>
<accession>A0A2S9IQH4</accession>
<dbReference type="InterPro" id="IPR007016">
    <property type="entry name" value="O-antigen_ligase-rel_domated"/>
</dbReference>
<dbReference type="EMBL" id="PVBR01000010">
    <property type="protein sequence ID" value="PRD42778.1"/>
    <property type="molecule type" value="Genomic_DNA"/>
</dbReference>
<feature type="transmembrane region" description="Helical" evidence="5">
    <location>
        <begin position="40"/>
        <end position="58"/>
    </location>
</feature>
<comment type="subcellular location">
    <subcellularLocation>
        <location evidence="1">Membrane</location>
        <topology evidence="1">Multi-pass membrane protein</topology>
    </subcellularLocation>
</comment>
<feature type="domain" description="O-antigen ligase-related" evidence="6">
    <location>
        <begin position="202"/>
        <end position="339"/>
    </location>
</feature>
<dbReference type="PANTHER" id="PTHR37422:SF21">
    <property type="entry name" value="EXOQ-LIKE PROTEIN"/>
    <property type="match status" value="1"/>
</dbReference>
<evidence type="ECO:0000313" key="8">
    <source>
        <dbReference type="Proteomes" id="UP000239434"/>
    </source>
</evidence>
<keyword evidence="4 5" id="KW-0472">Membrane</keyword>
<dbReference type="GO" id="GO:0016020">
    <property type="term" value="C:membrane"/>
    <property type="evidence" value="ECO:0007669"/>
    <property type="project" value="UniProtKB-SubCell"/>
</dbReference>
<gene>
    <name evidence="7" type="ORF">C5748_15320</name>
</gene>
<evidence type="ECO:0000256" key="1">
    <source>
        <dbReference type="ARBA" id="ARBA00004141"/>
    </source>
</evidence>
<feature type="transmembrane region" description="Helical" evidence="5">
    <location>
        <begin position="216"/>
        <end position="234"/>
    </location>
</feature>
<comment type="caution">
    <text evidence="7">The sequence shown here is derived from an EMBL/GenBank/DDBJ whole genome shotgun (WGS) entry which is preliminary data.</text>
</comment>
<dbReference type="Proteomes" id="UP000239434">
    <property type="component" value="Unassembled WGS sequence"/>
</dbReference>
<evidence type="ECO:0000256" key="4">
    <source>
        <dbReference type="ARBA" id="ARBA00023136"/>
    </source>
</evidence>
<dbReference type="RefSeq" id="WP_105742797.1">
    <property type="nucleotide sequence ID" value="NZ_PVBR01000010.1"/>
</dbReference>
<evidence type="ECO:0000256" key="2">
    <source>
        <dbReference type="ARBA" id="ARBA00022692"/>
    </source>
</evidence>
<dbReference type="Pfam" id="PF04932">
    <property type="entry name" value="Wzy_C"/>
    <property type="match status" value="1"/>
</dbReference>
<feature type="transmembrane region" description="Helical" evidence="5">
    <location>
        <begin position="323"/>
        <end position="345"/>
    </location>
</feature>
<feature type="transmembrane region" description="Helical" evidence="5">
    <location>
        <begin position="122"/>
        <end position="141"/>
    </location>
</feature>
<feature type="transmembrane region" description="Helical" evidence="5">
    <location>
        <begin position="63"/>
        <end position="81"/>
    </location>
</feature>
<proteinExistence type="predicted"/>
<feature type="transmembrane region" description="Helical" evidence="5">
    <location>
        <begin position="93"/>
        <end position="110"/>
    </location>
</feature>
<evidence type="ECO:0000259" key="6">
    <source>
        <dbReference type="Pfam" id="PF04932"/>
    </source>
</evidence>
<evidence type="ECO:0000256" key="3">
    <source>
        <dbReference type="ARBA" id="ARBA00022989"/>
    </source>
</evidence>
<sequence>MRLSRSFFFLAVFALFWVTTIPFIDLGNRDVLLAQEGGNVNHQIAVLLLLAMSIGIFWQNGRVALSTISAAMICVLLWQFFTVITSNHPDLSIRRYILNLAVTIITFAWILSPVDTAQFRRLLCYGAAFVLGLAYFGVMFLPDLSIHNMSDVTELNTAGSWRGHFVHKNIAGPAMVVMILYWLYLAGTTEKPFARIAYWVCAALSLNFLFHTNNKTSIGLLAVMFLLAALIRRVKSFPLQMMLAFVPIALMDLLTLGSVIFKPIGDLVATTFTNRTEIWRFAINRLQEHPLMGYGFEAFWATSDLRGAFQETWAAEAGHAHNGLLNVAMSSGLIGVILTLWWVYLNPLRDFNKSQKTDNDPYLALLYLRIWLFMMLYANLESPFFVGRGPIWFALLGAMLGLSLHARTRQVTDQAPIKLPVTGRGKEPILSERAAR</sequence>
<feature type="transmembrane region" description="Helical" evidence="5">
    <location>
        <begin position="241"/>
        <end position="261"/>
    </location>
</feature>
<dbReference type="AlphaFoldDB" id="A0A2S9IQH4"/>
<feature type="transmembrane region" description="Helical" evidence="5">
    <location>
        <begin position="7"/>
        <end position="24"/>
    </location>
</feature>
<dbReference type="PANTHER" id="PTHR37422">
    <property type="entry name" value="TEICHURONIC ACID BIOSYNTHESIS PROTEIN TUAE"/>
    <property type="match status" value="1"/>
</dbReference>
<name>A0A2S9IQH4_9HYPH</name>
<reference evidence="7 8" key="1">
    <citation type="submission" date="2018-02" db="EMBL/GenBank/DDBJ databases">
        <title>The draft genome of Phyllobacterium sp. 1N-3.</title>
        <authorList>
            <person name="Liu L."/>
            <person name="Li L."/>
            <person name="Zhang X."/>
            <person name="Wang T."/>
            <person name="Liang L."/>
        </authorList>
    </citation>
    <scope>NUCLEOTIDE SEQUENCE [LARGE SCALE GENOMIC DNA]</scope>
    <source>
        <strain evidence="7 8">1N-3</strain>
    </source>
</reference>
<keyword evidence="8" id="KW-1185">Reference proteome</keyword>
<keyword evidence="3 5" id="KW-1133">Transmembrane helix</keyword>
<organism evidence="7 8">
    <name type="scientific">Phyllobacterium phragmitis</name>
    <dbReference type="NCBI Taxonomy" id="2670329"/>
    <lineage>
        <taxon>Bacteria</taxon>
        <taxon>Pseudomonadati</taxon>
        <taxon>Pseudomonadota</taxon>
        <taxon>Alphaproteobacteria</taxon>
        <taxon>Hyphomicrobiales</taxon>
        <taxon>Phyllobacteriaceae</taxon>
        <taxon>Phyllobacterium</taxon>
    </lineage>
</organism>
<feature type="transmembrane region" description="Helical" evidence="5">
    <location>
        <begin position="384"/>
        <end position="404"/>
    </location>
</feature>
<dbReference type="InterPro" id="IPR051533">
    <property type="entry name" value="WaaL-like"/>
</dbReference>
<feature type="transmembrane region" description="Helical" evidence="5">
    <location>
        <begin position="170"/>
        <end position="186"/>
    </location>
</feature>
<protein>
    <recommendedName>
        <fullName evidence="6">O-antigen ligase-related domain-containing protein</fullName>
    </recommendedName>
</protein>
<evidence type="ECO:0000313" key="7">
    <source>
        <dbReference type="EMBL" id="PRD42778.1"/>
    </source>
</evidence>
<keyword evidence="2 5" id="KW-0812">Transmembrane</keyword>